<dbReference type="OrthoDB" id="9769665at2"/>
<gene>
    <name evidence="2" type="ORF">VP06_08950</name>
</gene>
<dbReference type="SUPFAM" id="SSF52025">
    <property type="entry name" value="PA domain"/>
    <property type="match status" value="1"/>
</dbReference>
<dbReference type="InterPro" id="IPR046450">
    <property type="entry name" value="PA_dom_sf"/>
</dbReference>
<comment type="caution">
    <text evidence="2">The sequence shown here is derived from an EMBL/GenBank/DDBJ whole genome shotgun (WGS) entry which is preliminary data.</text>
</comment>
<dbReference type="EMBL" id="LABX01000064">
    <property type="protein sequence ID" value="KMO36891.1"/>
    <property type="molecule type" value="Genomic_DNA"/>
</dbReference>
<accession>A0A0J6VCU7</accession>
<dbReference type="InterPro" id="IPR007484">
    <property type="entry name" value="Peptidase_M28"/>
</dbReference>
<dbReference type="Gene3D" id="3.50.30.30">
    <property type="match status" value="1"/>
</dbReference>
<dbReference type="Gene3D" id="3.40.630.10">
    <property type="entry name" value="Zn peptidases"/>
    <property type="match status" value="1"/>
</dbReference>
<proteinExistence type="predicted"/>
<dbReference type="Pfam" id="PF04389">
    <property type="entry name" value="Peptidase_M28"/>
    <property type="match status" value="1"/>
</dbReference>
<feature type="domain" description="Peptidase M28" evidence="1">
    <location>
        <begin position="205"/>
        <end position="405"/>
    </location>
</feature>
<evidence type="ECO:0000313" key="3">
    <source>
        <dbReference type="Proteomes" id="UP000035929"/>
    </source>
</evidence>
<dbReference type="InterPro" id="IPR039373">
    <property type="entry name" value="Peptidase_M28B"/>
</dbReference>
<dbReference type="PATRIC" id="fig|270351.6.peg.6553"/>
<name>A0A0J6VCU7_9HYPH</name>
<evidence type="ECO:0000259" key="1">
    <source>
        <dbReference type="Pfam" id="PF04389"/>
    </source>
</evidence>
<evidence type="ECO:0000313" key="2">
    <source>
        <dbReference type="EMBL" id="KMO36891.1"/>
    </source>
</evidence>
<dbReference type="Proteomes" id="UP000035929">
    <property type="component" value="Unassembled WGS sequence"/>
</dbReference>
<organism evidence="2 3">
    <name type="scientific">Methylobacterium aquaticum</name>
    <dbReference type="NCBI Taxonomy" id="270351"/>
    <lineage>
        <taxon>Bacteria</taxon>
        <taxon>Pseudomonadati</taxon>
        <taxon>Pseudomonadota</taxon>
        <taxon>Alphaproteobacteria</taxon>
        <taxon>Hyphomicrobiales</taxon>
        <taxon>Methylobacteriaceae</taxon>
        <taxon>Methylobacterium</taxon>
    </lineage>
</organism>
<reference evidence="2 3" key="1">
    <citation type="submission" date="2015-03" db="EMBL/GenBank/DDBJ databases">
        <title>Genome sequencing of Methylobacterium aquaticum DSM16371 type strain.</title>
        <authorList>
            <person name="Chaudhry V."/>
            <person name="Patil P.B."/>
        </authorList>
    </citation>
    <scope>NUCLEOTIDE SEQUENCE [LARGE SCALE GENOMIC DNA]</scope>
    <source>
        <strain evidence="2 3">DSM 16371</strain>
    </source>
</reference>
<protein>
    <recommendedName>
        <fullName evidence="1">Peptidase M28 domain-containing protein</fullName>
    </recommendedName>
</protein>
<dbReference type="SUPFAM" id="SSF53187">
    <property type="entry name" value="Zn-dependent exopeptidases"/>
    <property type="match status" value="1"/>
</dbReference>
<dbReference type="GO" id="GO:0004180">
    <property type="term" value="F:carboxypeptidase activity"/>
    <property type="evidence" value="ECO:0007669"/>
    <property type="project" value="TreeGrafter"/>
</dbReference>
<dbReference type="PANTHER" id="PTHR10404">
    <property type="entry name" value="N-ACETYLATED-ALPHA-LINKED ACIDIC DIPEPTIDASE"/>
    <property type="match status" value="1"/>
</dbReference>
<sequence>MMRHLAVFAEREKLSGSSEERESFHYLAKVLTELGWRTELIGHDAYISLPGKARLFVGGTRLDCITQSFSQPSGPAGLRAPVVYAGSGGSRDLTGLDVAGRIVLLDGIANPAASLRASQAGALGQIHVSPLEHLYEMCISPVWGSPTEAQRDLLPRTVVVTIRHEDGDALKRRIIAGEMLEAEIFAEVETGWRETPILQADLDAPNAPDDTFVLFSGHHDTWYRGVMDNGSANATMLEVARLFAPRRDALVRGLRLCFWSGHSHGRYSGSAWYADERFGELEARCVAHVNVDSVGAKGNTVLTDALSSHELFRVAAEAVERQGGQTLIGHRMSRAGDQSFWGIGIPSLFMAMGEQPASKGPSVMGPAIGGAATRNGAGFGWWWHTPDDTLDKIDPDLLVRDARIYVHAIGRLLTDPLLPLDVARQVTALEKALVGLESDLAGRLDLSALLSALRGLAEVARRIQVAGSPETSCSNAALIDACRALVPLDYTRGDRFEPDPALKQDPYPVLDPIRALAATEPGTDASRFARVAARRALNRIAAALETARIALADPS</sequence>
<dbReference type="PANTHER" id="PTHR10404:SF46">
    <property type="entry name" value="VACUOLAR PROTEIN SORTING-ASSOCIATED PROTEIN 70"/>
    <property type="match status" value="1"/>
</dbReference>
<dbReference type="AlphaFoldDB" id="A0A0J6VCU7"/>